<name>A0A250JAD7_9BACT</name>
<reference evidence="3 4" key="1">
    <citation type="submission" date="2017-06" db="EMBL/GenBank/DDBJ databases">
        <title>Sequencing and comparative analysis of myxobacterial genomes.</title>
        <authorList>
            <person name="Rupp O."/>
            <person name="Goesmann A."/>
            <person name="Sogaard-Andersen L."/>
        </authorList>
    </citation>
    <scope>NUCLEOTIDE SEQUENCE [LARGE SCALE GENOMIC DNA]</scope>
    <source>
        <strain evidence="3 4">DSM 52655</strain>
    </source>
</reference>
<gene>
    <name evidence="3" type="ORF">CYFUS_005967</name>
</gene>
<dbReference type="InterPro" id="IPR023393">
    <property type="entry name" value="START-like_dom_sf"/>
</dbReference>
<feature type="domain" description="Activator of Hsp90 ATPase homologue 1/2-like C-terminal" evidence="2">
    <location>
        <begin position="4"/>
        <end position="65"/>
    </location>
</feature>
<dbReference type="EMBL" id="CP022098">
    <property type="protein sequence ID" value="ATB40518.1"/>
    <property type="molecule type" value="Genomic_DNA"/>
</dbReference>
<evidence type="ECO:0000313" key="3">
    <source>
        <dbReference type="EMBL" id="ATB40518.1"/>
    </source>
</evidence>
<organism evidence="3 4">
    <name type="scientific">Cystobacter fuscus</name>
    <dbReference type="NCBI Taxonomy" id="43"/>
    <lineage>
        <taxon>Bacteria</taxon>
        <taxon>Pseudomonadati</taxon>
        <taxon>Myxococcota</taxon>
        <taxon>Myxococcia</taxon>
        <taxon>Myxococcales</taxon>
        <taxon>Cystobacterineae</taxon>
        <taxon>Archangiaceae</taxon>
        <taxon>Cystobacter</taxon>
    </lineage>
</organism>
<comment type="similarity">
    <text evidence="1">Belongs to the AHA1 family.</text>
</comment>
<evidence type="ECO:0000259" key="2">
    <source>
        <dbReference type="Pfam" id="PF08327"/>
    </source>
</evidence>
<dbReference type="SUPFAM" id="SSF55961">
    <property type="entry name" value="Bet v1-like"/>
    <property type="match status" value="1"/>
</dbReference>
<dbReference type="KEGG" id="cfus:CYFUS_005967"/>
<proteinExistence type="inferred from homology"/>
<dbReference type="Proteomes" id="UP000217257">
    <property type="component" value="Chromosome"/>
</dbReference>
<sequence length="68" mass="7917">MAMVKPGQRIRMTWQPKGWKKPATLQLTLVPKARGASLHVHMEKLPDAKAREAMREHWSRVLEGLFRE</sequence>
<dbReference type="Gene3D" id="3.30.530.20">
    <property type="match status" value="1"/>
</dbReference>
<dbReference type="AlphaFoldDB" id="A0A250JAD7"/>
<evidence type="ECO:0000313" key="4">
    <source>
        <dbReference type="Proteomes" id="UP000217257"/>
    </source>
</evidence>
<evidence type="ECO:0000256" key="1">
    <source>
        <dbReference type="ARBA" id="ARBA00006817"/>
    </source>
</evidence>
<dbReference type="InterPro" id="IPR013538">
    <property type="entry name" value="ASHA1/2-like_C"/>
</dbReference>
<accession>A0A250JAD7</accession>
<dbReference type="Pfam" id="PF08327">
    <property type="entry name" value="AHSA1"/>
    <property type="match status" value="1"/>
</dbReference>
<protein>
    <recommendedName>
        <fullName evidence="2">Activator of Hsp90 ATPase homologue 1/2-like C-terminal domain-containing protein</fullName>
    </recommendedName>
</protein>